<dbReference type="GO" id="GO:0006598">
    <property type="term" value="P:polyamine catabolic process"/>
    <property type="evidence" value="ECO:0007669"/>
    <property type="project" value="TreeGrafter"/>
</dbReference>
<comment type="caution">
    <text evidence="1">The sequence shown here is derived from an EMBL/GenBank/DDBJ whole genome shotgun (WGS) entry which is preliminary data.</text>
</comment>
<dbReference type="Proteomes" id="UP000273977">
    <property type="component" value="Unassembled WGS sequence"/>
</dbReference>
<dbReference type="PANTHER" id="PTHR43235">
    <property type="entry name" value="GLUTAMINE AMIDOTRANSFERASE PB2B2.05-RELATED"/>
    <property type="match status" value="1"/>
</dbReference>
<dbReference type="InterPro" id="IPR029062">
    <property type="entry name" value="Class_I_gatase-like"/>
</dbReference>
<dbReference type="InterPro" id="IPR011697">
    <property type="entry name" value="Peptidase_C26"/>
</dbReference>
<dbReference type="Pfam" id="PF07722">
    <property type="entry name" value="Peptidase_C26"/>
    <property type="match status" value="1"/>
</dbReference>
<dbReference type="PANTHER" id="PTHR43235:SF1">
    <property type="entry name" value="GLUTAMINE AMIDOTRANSFERASE PB2B2.05-RELATED"/>
    <property type="match status" value="1"/>
</dbReference>
<accession>A0A3N4G5R0</accession>
<dbReference type="InterPro" id="IPR044668">
    <property type="entry name" value="PuuD-like"/>
</dbReference>
<organism evidence="1 2">
    <name type="scientific">Aerococcus agrisoli</name>
    <dbReference type="NCBI Taxonomy" id="2487350"/>
    <lineage>
        <taxon>Bacteria</taxon>
        <taxon>Bacillati</taxon>
        <taxon>Bacillota</taxon>
        <taxon>Bacilli</taxon>
        <taxon>Lactobacillales</taxon>
        <taxon>Aerococcaceae</taxon>
        <taxon>Aerococcus</taxon>
    </lineage>
</organism>
<dbReference type="PROSITE" id="PS51273">
    <property type="entry name" value="GATASE_TYPE_1"/>
    <property type="match status" value="1"/>
</dbReference>
<protein>
    <submittedName>
        <fullName evidence="1">Gamma-glutamyl-gamma-aminobutyrate hydrolase family protein</fullName>
    </submittedName>
</protein>
<dbReference type="RefSeq" id="WP_123781378.1">
    <property type="nucleotide sequence ID" value="NZ_RKMG01000049.1"/>
</dbReference>
<proteinExistence type="predicted"/>
<dbReference type="EMBL" id="RKMG01000049">
    <property type="protein sequence ID" value="RPA55906.1"/>
    <property type="molecule type" value="Genomic_DNA"/>
</dbReference>
<dbReference type="AlphaFoldDB" id="A0A3N4G5R0"/>
<evidence type="ECO:0000313" key="1">
    <source>
        <dbReference type="EMBL" id="RPA55906.1"/>
    </source>
</evidence>
<dbReference type="GO" id="GO:0005829">
    <property type="term" value="C:cytosol"/>
    <property type="evidence" value="ECO:0007669"/>
    <property type="project" value="TreeGrafter"/>
</dbReference>
<keyword evidence="1" id="KW-0378">Hydrolase</keyword>
<dbReference type="CDD" id="cd01745">
    <property type="entry name" value="GATase1_2"/>
    <property type="match status" value="1"/>
</dbReference>
<reference evidence="1 2" key="1">
    <citation type="submission" date="2018-11" db="EMBL/GenBank/DDBJ databases">
        <title>Aerococcus sp. SJQ22, whole genome shotgun sequence.</title>
        <authorList>
            <person name="Sun L."/>
            <person name="Gao X."/>
            <person name="Chen W."/>
            <person name="Huang K."/>
        </authorList>
    </citation>
    <scope>NUCLEOTIDE SEQUENCE [LARGE SCALE GENOMIC DNA]</scope>
    <source>
        <strain evidence="1 2">SJQ22</strain>
    </source>
</reference>
<dbReference type="SUPFAM" id="SSF52317">
    <property type="entry name" value="Class I glutamine amidotransferase-like"/>
    <property type="match status" value="1"/>
</dbReference>
<sequence>MNKKAPIHKRLIGVTGNHNALEHDWDEFMRDYSPHGYSASLTKARHMPIIIPLQKDLSLAEQYVAHLDGIVFTGGQDVSPLLYGREPSPKLRNVYPPRDRWERALFEAAVKKDIPILGICRGFQLINILLNGTVYQDLSEYPVGQASAVQHIQEWGRMQYPHHSVNVEKDSILANLFDGKKALYVNTYHHQVIEDLSPSLKATAWADDGVIEAFEVDTRKSSYKIFGIQWHPEMMTDDDNESNMLPIFNWFHNF</sequence>
<dbReference type="GO" id="GO:0033969">
    <property type="term" value="F:gamma-glutamyl-gamma-aminobutyrate hydrolase activity"/>
    <property type="evidence" value="ECO:0007669"/>
    <property type="project" value="TreeGrafter"/>
</dbReference>
<evidence type="ECO:0000313" key="2">
    <source>
        <dbReference type="Proteomes" id="UP000273977"/>
    </source>
</evidence>
<name>A0A3N4G5R0_9LACT</name>
<gene>
    <name evidence="1" type="ORF">EF384_09255</name>
</gene>
<keyword evidence="2" id="KW-1185">Reference proteome</keyword>
<dbReference type="Gene3D" id="3.40.50.880">
    <property type="match status" value="1"/>
</dbReference>
<dbReference type="OrthoDB" id="9813383at2"/>